<keyword evidence="4 5" id="KW-0234">DNA repair</keyword>
<evidence type="ECO:0000256" key="1">
    <source>
        <dbReference type="ARBA" id="ARBA00009232"/>
    </source>
</evidence>
<organism evidence="6 7">
    <name type="scientific">Ancylomarina longa</name>
    <dbReference type="NCBI Taxonomy" id="2487017"/>
    <lineage>
        <taxon>Bacteria</taxon>
        <taxon>Pseudomonadati</taxon>
        <taxon>Bacteroidota</taxon>
        <taxon>Bacteroidia</taxon>
        <taxon>Marinilabiliales</taxon>
        <taxon>Marinifilaceae</taxon>
        <taxon>Ancylomarina</taxon>
    </lineage>
</organism>
<keyword evidence="3 5" id="KW-0378">Hydrolase</keyword>
<comment type="caution">
    <text evidence="6">The sequence shown here is derived from an EMBL/GenBank/DDBJ whole genome shotgun (WGS) entry which is preliminary data.</text>
</comment>
<dbReference type="InterPro" id="IPR003180">
    <property type="entry name" value="MPG"/>
</dbReference>
<name>A0A434AV85_9BACT</name>
<dbReference type="InterPro" id="IPR036995">
    <property type="entry name" value="MPG_sf"/>
</dbReference>
<dbReference type="GO" id="GO:0003677">
    <property type="term" value="F:DNA binding"/>
    <property type="evidence" value="ECO:0007669"/>
    <property type="project" value="InterPro"/>
</dbReference>
<dbReference type="Pfam" id="PF02245">
    <property type="entry name" value="Pur_DNA_glyco"/>
    <property type="match status" value="2"/>
</dbReference>
<dbReference type="PANTHER" id="PTHR10429">
    <property type="entry name" value="DNA-3-METHYLADENINE GLYCOSYLASE"/>
    <property type="match status" value="1"/>
</dbReference>
<dbReference type="Gene3D" id="3.10.300.10">
    <property type="entry name" value="Methylpurine-DNA glycosylase (MPG)"/>
    <property type="match status" value="2"/>
</dbReference>
<dbReference type="GO" id="GO:0006284">
    <property type="term" value="P:base-excision repair"/>
    <property type="evidence" value="ECO:0007669"/>
    <property type="project" value="InterPro"/>
</dbReference>
<dbReference type="SUPFAM" id="SSF50486">
    <property type="entry name" value="FMT C-terminal domain-like"/>
    <property type="match status" value="1"/>
</dbReference>
<sequence>MGRKLGKSFFRCDIHMVARALIGKILVRKWNNGKLTKYRITEIEMYVGEDDLASHASKGRTLRTEVMYATGGKVYVYLIYGMYWLLNIVTGEVNKPQAILIRGLDNINGPGKIGKQLKLDKSFYGEDLSVSNRIWLEDDGKKYSFTSHPRINIDYAEDIWKNKPYRFVLNKLI</sequence>
<evidence type="ECO:0000313" key="7">
    <source>
        <dbReference type="Proteomes" id="UP000282985"/>
    </source>
</evidence>
<evidence type="ECO:0000313" key="6">
    <source>
        <dbReference type="EMBL" id="RUT78362.1"/>
    </source>
</evidence>
<dbReference type="GO" id="GO:0003905">
    <property type="term" value="F:alkylbase DNA N-glycosylase activity"/>
    <property type="evidence" value="ECO:0007669"/>
    <property type="project" value="InterPro"/>
</dbReference>
<evidence type="ECO:0000256" key="4">
    <source>
        <dbReference type="ARBA" id="ARBA00023204"/>
    </source>
</evidence>
<comment type="similarity">
    <text evidence="1 5">Belongs to the DNA glycosylase MPG family.</text>
</comment>
<accession>A0A434AV85</accession>
<dbReference type="RefSeq" id="WP_127343568.1">
    <property type="nucleotide sequence ID" value="NZ_RJJX01000009.1"/>
</dbReference>
<gene>
    <name evidence="6" type="ORF">DLK05_08530</name>
</gene>
<dbReference type="AlphaFoldDB" id="A0A434AV85"/>
<reference evidence="6 7" key="1">
    <citation type="submission" date="2018-11" db="EMBL/GenBank/DDBJ databases">
        <title>Parancylomarina longa gen. nov., sp. nov., isolated from sediments of southern Okinawa.</title>
        <authorList>
            <person name="Fu T."/>
        </authorList>
    </citation>
    <scope>NUCLEOTIDE SEQUENCE [LARGE SCALE GENOMIC DNA]</scope>
    <source>
        <strain evidence="6 7">T3-2 S1-C</strain>
    </source>
</reference>
<dbReference type="Proteomes" id="UP000282985">
    <property type="component" value="Unassembled WGS sequence"/>
</dbReference>
<proteinExistence type="inferred from homology"/>
<evidence type="ECO:0000256" key="5">
    <source>
        <dbReference type="HAMAP-Rule" id="MF_00527"/>
    </source>
</evidence>
<dbReference type="HAMAP" id="MF_00527">
    <property type="entry name" value="3MGH"/>
    <property type="match status" value="1"/>
</dbReference>
<evidence type="ECO:0000256" key="3">
    <source>
        <dbReference type="ARBA" id="ARBA00022801"/>
    </source>
</evidence>
<dbReference type="PANTHER" id="PTHR10429:SF0">
    <property type="entry name" value="DNA-3-METHYLADENINE GLYCOSYLASE"/>
    <property type="match status" value="1"/>
</dbReference>
<dbReference type="InterPro" id="IPR011034">
    <property type="entry name" value="Formyl_transferase-like_C_sf"/>
</dbReference>
<protein>
    <recommendedName>
        <fullName evidence="5">Putative 3-methyladenine DNA glycosylase</fullName>
        <ecNumber evidence="5">3.2.2.-</ecNumber>
    </recommendedName>
</protein>
<evidence type="ECO:0000256" key="2">
    <source>
        <dbReference type="ARBA" id="ARBA00022763"/>
    </source>
</evidence>
<dbReference type="CDD" id="cd00540">
    <property type="entry name" value="AAG"/>
    <property type="match status" value="1"/>
</dbReference>
<dbReference type="EC" id="3.2.2.-" evidence="5"/>
<keyword evidence="7" id="KW-1185">Reference proteome</keyword>
<dbReference type="EMBL" id="RJJX01000009">
    <property type="protein sequence ID" value="RUT78362.1"/>
    <property type="molecule type" value="Genomic_DNA"/>
</dbReference>
<dbReference type="OrthoDB" id="9794313at2"/>
<keyword evidence="2 5" id="KW-0227">DNA damage</keyword>